<keyword evidence="3" id="KW-1185">Reference proteome</keyword>
<sequence>MSTQEFVIRPRPAVRAFALAAAAALLGALALVGGSAWGWGVVGTTVGIVLMLGGLGLAILAVVSARRQAVTVSFDDEGFRVASAGEPTHTGTWSAVTRVTGAPGRLTLHEGDERRTHLIAPRGSDADLDAIGEAIGHHLDADRGYTAFEG</sequence>
<dbReference type="AlphaFoldDB" id="A0A6G7Y6N4"/>
<evidence type="ECO:0000313" key="2">
    <source>
        <dbReference type="EMBL" id="QIK72450.1"/>
    </source>
</evidence>
<accession>A0A6G7Y6N4</accession>
<dbReference type="KEGG" id="prv:G7070_09445"/>
<gene>
    <name evidence="2" type="ORF">G7070_09445</name>
</gene>
<organism evidence="2 3">
    <name type="scientific">Propioniciclava coleopterorum</name>
    <dbReference type="NCBI Taxonomy" id="2714937"/>
    <lineage>
        <taxon>Bacteria</taxon>
        <taxon>Bacillati</taxon>
        <taxon>Actinomycetota</taxon>
        <taxon>Actinomycetes</taxon>
        <taxon>Propionibacteriales</taxon>
        <taxon>Propionibacteriaceae</taxon>
        <taxon>Propioniciclava</taxon>
    </lineage>
</organism>
<protein>
    <submittedName>
        <fullName evidence="2">Uncharacterized protein</fullName>
    </submittedName>
</protein>
<name>A0A6G7Y6N4_9ACTN</name>
<reference evidence="2 3" key="1">
    <citation type="submission" date="2020-03" db="EMBL/GenBank/DDBJ databases">
        <title>Propioniciclava sp. nov., isolated from Hydrophilus acuminatus.</title>
        <authorList>
            <person name="Hyun D.-W."/>
            <person name="Bae J.-W."/>
        </authorList>
    </citation>
    <scope>NUCLEOTIDE SEQUENCE [LARGE SCALE GENOMIC DNA]</scope>
    <source>
        <strain evidence="2 3">HDW11</strain>
    </source>
</reference>
<keyword evidence="1" id="KW-0472">Membrane</keyword>
<dbReference type="RefSeq" id="WP_166233524.1">
    <property type="nucleotide sequence ID" value="NZ_CP049865.1"/>
</dbReference>
<evidence type="ECO:0000313" key="3">
    <source>
        <dbReference type="Proteomes" id="UP000501058"/>
    </source>
</evidence>
<keyword evidence="1" id="KW-0812">Transmembrane</keyword>
<feature type="transmembrane region" description="Helical" evidence="1">
    <location>
        <begin position="40"/>
        <end position="63"/>
    </location>
</feature>
<evidence type="ECO:0000256" key="1">
    <source>
        <dbReference type="SAM" id="Phobius"/>
    </source>
</evidence>
<dbReference type="EMBL" id="CP049865">
    <property type="protein sequence ID" value="QIK72450.1"/>
    <property type="molecule type" value="Genomic_DNA"/>
</dbReference>
<keyword evidence="1" id="KW-1133">Transmembrane helix</keyword>
<proteinExistence type="predicted"/>
<dbReference type="Proteomes" id="UP000501058">
    <property type="component" value="Chromosome"/>
</dbReference>